<reference evidence="8 9" key="2">
    <citation type="journal article" date="2016" name="Environ. Microbiol. Rep.">
        <title>Metagenomic evidence for the presence of phototrophic Gemmatimonadetes bacteria in diverse environments.</title>
        <authorList>
            <person name="Zeng Y."/>
            <person name="Baumbach J."/>
            <person name="Barbosa E.G."/>
            <person name="Azevedo V."/>
            <person name="Zhang C."/>
            <person name="Koblizek M."/>
        </authorList>
    </citation>
    <scope>NUCLEOTIDE SEQUENCE [LARGE SCALE GENOMIC DNA]</scope>
    <source>
        <strain evidence="8 9">AP64</strain>
    </source>
</reference>
<dbReference type="EC" id="5.2.1.8" evidence="6"/>
<evidence type="ECO:0000256" key="3">
    <source>
        <dbReference type="ARBA" id="ARBA00023110"/>
    </source>
</evidence>
<dbReference type="FunFam" id="3.10.50.40:FF:000006">
    <property type="entry name" value="Peptidyl-prolyl cis-trans isomerase"/>
    <property type="match status" value="1"/>
</dbReference>
<evidence type="ECO:0000313" key="9">
    <source>
        <dbReference type="Proteomes" id="UP000076404"/>
    </source>
</evidence>
<evidence type="ECO:0000256" key="1">
    <source>
        <dbReference type="ARBA" id="ARBA00000971"/>
    </source>
</evidence>
<dbReference type="Gene3D" id="3.10.50.40">
    <property type="match status" value="1"/>
</dbReference>
<evidence type="ECO:0000256" key="2">
    <source>
        <dbReference type="ARBA" id="ARBA00006577"/>
    </source>
</evidence>
<evidence type="ECO:0000256" key="4">
    <source>
        <dbReference type="ARBA" id="ARBA00023235"/>
    </source>
</evidence>
<reference evidence="8 9" key="1">
    <citation type="journal article" date="2014" name="Proc. Natl. Acad. Sci. U.S.A.">
        <title>Functional type 2 photosynthetic reaction centers found in the rare bacterial phylum Gemmatimonadetes.</title>
        <authorList>
            <person name="Zeng Y."/>
            <person name="Feng F."/>
            <person name="Medova H."/>
            <person name="Dean J."/>
            <person name="Koblizek M."/>
        </authorList>
    </citation>
    <scope>NUCLEOTIDE SEQUENCE [LARGE SCALE GENOMIC DNA]</scope>
    <source>
        <strain evidence="8 9">AP64</strain>
    </source>
</reference>
<dbReference type="Pfam" id="PF00254">
    <property type="entry name" value="FKBP_C"/>
    <property type="match status" value="1"/>
</dbReference>
<comment type="similarity">
    <text evidence="2 6">Belongs to the FKBP-type PPIase family.</text>
</comment>
<dbReference type="STRING" id="1379270.GEMMAAP_06670"/>
<evidence type="ECO:0000256" key="5">
    <source>
        <dbReference type="PROSITE-ProRule" id="PRU00277"/>
    </source>
</evidence>
<dbReference type="EMBL" id="CP011454">
    <property type="protein sequence ID" value="AMW06624.1"/>
    <property type="molecule type" value="Genomic_DNA"/>
</dbReference>
<dbReference type="KEGG" id="gph:GEMMAAP_06670"/>
<sequence length="107" mass="11024">MTKVNENLYVRDALVGTGAEAVAGRRISVAYKGMLTNGQVFDQGTISFNLGVGEVIPGWDQGVVGMKVGGSRKLVIGSNLAYGNRGAGGAIPPNATLVFDVTLNGVQ</sequence>
<dbReference type="PROSITE" id="PS50059">
    <property type="entry name" value="FKBP_PPIASE"/>
    <property type="match status" value="1"/>
</dbReference>
<feature type="domain" description="PPIase FKBP-type" evidence="7">
    <location>
        <begin position="24"/>
        <end position="107"/>
    </location>
</feature>
<proteinExistence type="inferred from homology"/>
<comment type="catalytic activity">
    <reaction evidence="1 5 6">
        <text>[protein]-peptidylproline (omega=180) = [protein]-peptidylproline (omega=0)</text>
        <dbReference type="Rhea" id="RHEA:16237"/>
        <dbReference type="Rhea" id="RHEA-COMP:10747"/>
        <dbReference type="Rhea" id="RHEA-COMP:10748"/>
        <dbReference type="ChEBI" id="CHEBI:83833"/>
        <dbReference type="ChEBI" id="CHEBI:83834"/>
        <dbReference type="EC" id="5.2.1.8"/>
    </reaction>
</comment>
<protein>
    <recommendedName>
        <fullName evidence="6">Peptidyl-prolyl cis-trans isomerase</fullName>
        <ecNumber evidence="6">5.2.1.8</ecNumber>
    </recommendedName>
</protein>
<keyword evidence="9" id="KW-1185">Reference proteome</keyword>
<dbReference type="GO" id="GO:0003755">
    <property type="term" value="F:peptidyl-prolyl cis-trans isomerase activity"/>
    <property type="evidence" value="ECO:0007669"/>
    <property type="project" value="UniProtKB-UniRule"/>
</dbReference>
<organism evidence="8 9">
    <name type="scientific">Gemmatimonas phototrophica</name>
    <dbReference type="NCBI Taxonomy" id="1379270"/>
    <lineage>
        <taxon>Bacteria</taxon>
        <taxon>Pseudomonadati</taxon>
        <taxon>Gemmatimonadota</taxon>
        <taxon>Gemmatimonadia</taxon>
        <taxon>Gemmatimonadales</taxon>
        <taxon>Gemmatimonadaceae</taxon>
        <taxon>Gemmatimonas</taxon>
    </lineage>
</organism>
<evidence type="ECO:0000259" key="7">
    <source>
        <dbReference type="PROSITE" id="PS50059"/>
    </source>
</evidence>
<dbReference type="eggNOG" id="COG0545">
    <property type="taxonomic scope" value="Bacteria"/>
</dbReference>
<dbReference type="OrthoDB" id="9812109at2"/>
<dbReference type="InterPro" id="IPR001179">
    <property type="entry name" value="PPIase_FKBP_dom"/>
</dbReference>
<name>A0A143BQ67_9BACT</name>
<dbReference type="PANTHER" id="PTHR43811">
    <property type="entry name" value="FKBP-TYPE PEPTIDYL-PROLYL CIS-TRANS ISOMERASE FKPA"/>
    <property type="match status" value="1"/>
</dbReference>
<evidence type="ECO:0000313" key="8">
    <source>
        <dbReference type="EMBL" id="AMW06624.1"/>
    </source>
</evidence>
<dbReference type="SUPFAM" id="SSF54534">
    <property type="entry name" value="FKBP-like"/>
    <property type="match status" value="1"/>
</dbReference>
<dbReference type="Proteomes" id="UP000076404">
    <property type="component" value="Chromosome"/>
</dbReference>
<keyword evidence="4 5" id="KW-0413">Isomerase</keyword>
<gene>
    <name evidence="8" type="ORF">GEMMAAP_06670</name>
</gene>
<dbReference type="AlphaFoldDB" id="A0A143BQ67"/>
<keyword evidence="3 5" id="KW-0697">Rotamase</keyword>
<dbReference type="PANTHER" id="PTHR43811:SF19">
    <property type="entry name" value="39 KDA FK506-BINDING NUCLEAR PROTEIN"/>
    <property type="match status" value="1"/>
</dbReference>
<evidence type="ECO:0000256" key="6">
    <source>
        <dbReference type="RuleBase" id="RU003915"/>
    </source>
</evidence>
<accession>A0A143BQ67</accession>
<dbReference type="InterPro" id="IPR046357">
    <property type="entry name" value="PPIase_dom_sf"/>
</dbReference>